<reference evidence="3" key="2">
    <citation type="journal article" date="2019" name="Genome Biol. Evol.">
        <title>Day and night: Metabolic profiles and evolutionary relationships of six axenic non-marine cyanobacteria.</title>
        <authorList>
            <person name="Will S.E."/>
            <person name="Henke P."/>
            <person name="Boedeker C."/>
            <person name="Huang S."/>
            <person name="Brinkmann H."/>
            <person name="Rohde M."/>
            <person name="Jarek M."/>
            <person name="Friedl T."/>
            <person name="Seufert S."/>
            <person name="Schumacher M."/>
            <person name="Overmann J."/>
            <person name="Neumann-Schaal M."/>
            <person name="Petersen J."/>
        </authorList>
    </citation>
    <scope>NUCLEOTIDE SEQUENCE [LARGE SCALE GENOMIC DNA]</scope>
    <source>
        <strain evidence="3">PCC 7102</strain>
    </source>
</reference>
<dbReference type="GO" id="GO:0031640">
    <property type="term" value="P:killing of cells of another organism"/>
    <property type="evidence" value="ECO:0007669"/>
    <property type="project" value="UniProtKB-KW"/>
</dbReference>
<keyword evidence="4" id="KW-1185">Reference proteome</keyword>
<keyword evidence="2" id="KW-0081">Bacteriolytic enzyme</keyword>
<dbReference type="InterPro" id="IPR023346">
    <property type="entry name" value="Lysozyme-like_dom_sf"/>
</dbReference>
<evidence type="ECO:0000256" key="1">
    <source>
        <dbReference type="ARBA" id="ARBA00022529"/>
    </source>
</evidence>
<dbReference type="OrthoDB" id="1242806at2"/>
<keyword evidence="1" id="KW-0929">Antimicrobial</keyword>
<dbReference type="Proteomes" id="UP000271624">
    <property type="component" value="Unassembled WGS sequence"/>
</dbReference>
<accession>A0A3S1CIK5</accession>
<dbReference type="CDD" id="cd16904">
    <property type="entry name" value="pesticin_lyz-like"/>
    <property type="match status" value="1"/>
</dbReference>
<organism evidence="3 4">
    <name type="scientific">Dulcicalothrix desertica PCC 7102</name>
    <dbReference type="NCBI Taxonomy" id="232991"/>
    <lineage>
        <taxon>Bacteria</taxon>
        <taxon>Bacillati</taxon>
        <taxon>Cyanobacteriota</taxon>
        <taxon>Cyanophyceae</taxon>
        <taxon>Nostocales</taxon>
        <taxon>Calotrichaceae</taxon>
        <taxon>Dulcicalothrix</taxon>
    </lineage>
</organism>
<dbReference type="EMBL" id="RSCL01000017">
    <property type="protein sequence ID" value="RUT02220.1"/>
    <property type="molecule type" value="Genomic_DNA"/>
</dbReference>
<dbReference type="AlphaFoldDB" id="A0A3S1CIK5"/>
<gene>
    <name evidence="3" type="ORF">DSM106972_062950</name>
</gene>
<dbReference type="InterPro" id="IPR023347">
    <property type="entry name" value="Lysozyme_dom_sf"/>
</dbReference>
<dbReference type="GO" id="GO:0003796">
    <property type="term" value="F:lysozyme activity"/>
    <property type="evidence" value="ECO:0007669"/>
    <property type="project" value="InterPro"/>
</dbReference>
<evidence type="ECO:0000313" key="3">
    <source>
        <dbReference type="EMBL" id="RUT02220.1"/>
    </source>
</evidence>
<dbReference type="GO" id="GO:0042742">
    <property type="term" value="P:defense response to bacterium"/>
    <property type="evidence" value="ECO:0007669"/>
    <property type="project" value="UniProtKB-KW"/>
</dbReference>
<name>A0A3S1CIK5_9CYAN</name>
<reference evidence="3" key="1">
    <citation type="submission" date="2018-12" db="EMBL/GenBank/DDBJ databases">
        <authorList>
            <person name="Will S."/>
            <person name="Neumann-Schaal M."/>
            <person name="Henke P."/>
        </authorList>
    </citation>
    <scope>NUCLEOTIDE SEQUENCE</scope>
    <source>
        <strain evidence="3">PCC 7102</strain>
    </source>
</reference>
<comment type="caution">
    <text evidence="3">The sequence shown here is derived from an EMBL/GenBank/DDBJ whole genome shotgun (WGS) entry which is preliminary data.</text>
</comment>
<dbReference type="SUPFAM" id="SSF53955">
    <property type="entry name" value="Lysozyme-like"/>
    <property type="match status" value="1"/>
</dbReference>
<evidence type="ECO:0000256" key="2">
    <source>
        <dbReference type="ARBA" id="ARBA00022638"/>
    </source>
</evidence>
<protein>
    <submittedName>
        <fullName evidence="3">Uncharacterized protein</fullName>
    </submittedName>
</protein>
<sequence>MPDAKSIISEKAINLILEFEVGGKASYEKNYKNPEWPKGESGITIGIGYDLGYSIQPDFLQNWQRLDKASLERLKVCCGLKGVKAKDILDSVKDIVIPWEIVWDVFQNVTVPKYYKTTRIAFPGLENLPADAQGALVSLVYNRGGGMEDKPPGLSRLQMRNIRDLVPKKDLKGIAEQIRAMKDLWKGQEIEKGMARRREAEAALIEKAVKG</sequence>
<dbReference type="Gene3D" id="1.10.530.40">
    <property type="match status" value="1"/>
</dbReference>
<dbReference type="RefSeq" id="WP_127084480.1">
    <property type="nucleotide sequence ID" value="NZ_RSCL01000017.1"/>
</dbReference>
<evidence type="ECO:0000313" key="4">
    <source>
        <dbReference type="Proteomes" id="UP000271624"/>
    </source>
</evidence>
<proteinExistence type="predicted"/>